<feature type="compositionally biased region" description="Low complexity" evidence="3">
    <location>
        <begin position="497"/>
        <end position="515"/>
    </location>
</feature>
<feature type="compositionally biased region" description="Low complexity" evidence="3">
    <location>
        <begin position="522"/>
        <end position="555"/>
    </location>
</feature>
<protein>
    <recommendedName>
        <fullName evidence="4">SH3 domain-containing protein</fullName>
    </recommendedName>
</protein>
<evidence type="ECO:0000259" key="4">
    <source>
        <dbReference type="PROSITE" id="PS50002"/>
    </source>
</evidence>
<dbReference type="InParanoid" id="A0A6I8PAC7"/>
<dbReference type="Proteomes" id="UP000002279">
    <property type="component" value="Chromosome X2"/>
</dbReference>
<accession>A0A6I8PAC7</accession>
<feature type="compositionally biased region" description="Low complexity" evidence="3">
    <location>
        <begin position="604"/>
        <end position="615"/>
    </location>
</feature>
<evidence type="ECO:0000313" key="6">
    <source>
        <dbReference type="Proteomes" id="UP000002279"/>
    </source>
</evidence>
<dbReference type="Gene3D" id="2.30.30.40">
    <property type="entry name" value="SH3 Domains"/>
    <property type="match status" value="1"/>
</dbReference>
<dbReference type="Gene3D" id="1.25.40.10">
    <property type="entry name" value="Tetratricopeptide repeat domain"/>
    <property type="match status" value="2"/>
</dbReference>
<dbReference type="InterPro" id="IPR019734">
    <property type="entry name" value="TPR_rpt"/>
</dbReference>
<keyword evidence="6" id="KW-1185">Reference proteome</keyword>
<dbReference type="FunCoup" id="A0A6I8PAC7">
    <property type="interactions" value="315"/>
</dbReference>
<dbReference type="Bgee" id="ENSOANG00000007374">
    <property type="expression patterns" value="Expressed in heart and 2 other cell types or tissues"/>
</dbReference>
<dbReference type="GeneTree" id="ENSGT00530000063812"/>
<reference evidence="5 6" key="1">
    <citation type="journal article" date="2008" name="Nature">
        <title>Genome analysis of the platypus reveals unique signatures of evolution.</title>
        <authorList>
            <person name="Warren W.C."/>
            <person name="Hillier L.W."/>
            <person name="Marshall Graves J.A."/>
            <person name="Birney E."/>
            <person name="Ponting C.P."/>
            <person name="Grutzner F."/>
            <person name="Belov K."/>
            <person name="Miller W."/>
            <person name="Clarke L."/>
            <person name="Chinwalla A.T."/>
            <person name="Yang S.P."/>
            <person name="Heger A."/>
            <person name="Locke D.P."/>
            <person name="Miethke P."/>
            <person name="Waters P.D."/>
            <person name="Veyrunes F."/>
            <person name="Fulton L."/>
            <person name="Fulton B."/>
            <person name="Graves T."/>
            <person name="Wallis J."/>
            <person name="Puente X.S."/>
            <person name="Lopez-Otin C."/>
            <person name="Ordonez G.R."/>
            <person name="Eichler E.E."/>
            <person name="Chen L."/>
            <person name="Cheng Z."/>
            <person name="Deakin J.E."/>
            <person name="Alsop A."/>
            <person name="Thompson K."/>
            <person name="Kirby P."/>
            <person name="Papenfuss A.T."/>
            <person name="Wakefield M.J."/>
            <person name="Olender T."/>
            <person name="Lancet D."/>
            <person name="Huttley G.A."/>
            <person name="Smit A.F."/>
            <person name="Pask A."/>
            <person name="Temple-Smith P."/>
            <person name="Batzer M.A."/>
            <person name="Walker J.A."/>
            <person name="Konkel M.K."/>
            <person name="Harris R.S."/>
            <person name="Whittington C.M."/>
            <person name="Wong E.S."/>
            <person name="Gemmell N.J."/>
            <person name="Buschiazzo E."/>
            <person name="Vargas Jentzsch I.M."/>
            <person name="Merkel A."/>
            <person name="Schmitz J."/>
            <person name="Zemann A."/>
            <person name="Churakov G."/>
            <person name="Kriegs J.O."/>
            <person name="Brosius J."/>
            <person name="Murchison E.P."/>
            <person name="Sachidanandam R."/>
            <person name="Smith C."/>
            <person name="Hannon G.J."/>
            <person name="Tsend-Ayush E."/>
            <person name="McMillan D."/>
            <person name="Attenborough R."/>
            <person name="Rens W."/>
            <person name="Ferguson-Smith M."/>
            <person name="Lefevre C.M."/>
            <person name="Sharp J.A."/>
            <person name="Nicholas K.R."/>
            <person name="Ray D.A."/>
            <person name="Kube M."/>
            <person name="Reinhardt R."/>
            <person name="Pringle T.H."/>
            <person name="Taylor J."/>
            <person name="Jones R.C."/>
            <person name="Nixon B."/>
            <person name="Dacheux J.L."/>
            <person name="Niwa H."/>
            <person name="Sekita Y."/>
            <person name="Huang X."/>
            <person name="Stark A."/>
            <person name="Kheradpour P."/>
            <person name="Kellis M."/>
            <person name="Flicek P."/>
            <person name="Chen Y."/>
            <person name="Webber C."/>
            <person name="Hardison R."/>
            <person name="Nelson J."/>
            <person name="Hallsworth-Pepin K."/>
            <person name="Delehaunty K."/>
            <person name="Markovic C."/>
            <person name="Minx P."/>
            <person name="Feng Y."/>
            <person name="Kremitzki C."/>
            <person name="Mitreva M."/>
            <person name="Glasscock J."/>
            <person name="Wylie T."/>
            <person name="Wohldmann P."/>
            <person name="Thiru P."/>
            <person name="Nhan M.N."/>
            <person name="Pohl C.S."/>
            <person name="Smith S.M."/>
            <person name="Hou S."/>
            <person name="Nefedov M."/>
            <person name="de Jong P.J."/>
            <person name="Renfree M.B."/>
            <person name="Mardis E.R."/>
            <person name="Wilson R.K."/>
        </authorList>
    </citation>
    <scope>NUCLEOTIDE SEQUENCE [LARGE SCALE GENOMIC DNA]</scope>
    <source>
        <strain evidence="5 6">Glennie</strain>
    </source>
</reference>
<dbReference type="SMART" id="SM00326">
    <property type="entry name" value="SH3"/>
    <property type="match status" value="2"/>
</dbReference>
<dbReference type="PANTHER" id="PTHR22647:SF2">
    <property type="entry name" value="SH3 DOMAIN AND TETRATRICOPEPTIDE REPEAT-CONTAINING PROTEIN 2"/>
    <property type="match status" value="1"/>
</dbReference>
<organism evidence="5 6">
    <name type="scientific">Ornithorhynchus anatinus</name>
    <name type="common">Duckbill platypus</name>
    <dbReference type="NCBI Taxonomy" id="9258"/>
    <lineage>
        <taxon>Eukaryota</taxon>
        <taxon>Metazoa</taxon>
        <taxon>Chordata</taxon>
        <taxon>Craniata</taxon>
        <taxon>Vertebrata</taxon>
        <taxon>Euteleostomi</taxon>
        <taxon>Mammalia</taxon>
        <taxon>Monotremata</taxon>
        <taxon>Ornithorhynchidae</taxon>
        <taxon>Ornithorhynchus</taxon>
    </lineage>
</organism>
<feature type="compositionally biased region" description="Low complexity" evidence="3">
    <location>
        <begin position="443"/>
        <end position="474"/>
    </location>
</feature>
<name>A0A6I8PAC7_ORNAN</name>
<evidence type="ECO:0000313" key="5">
    <source>
        <dbReference type="Ensembl" id="ENSOANP00000049729.1"/>
    </source>
</evidence>
<feature type="domain" description="SH3" evidence="4">
    <location>
        <begin position="326"/>
        <end position="389"/>
    </location>
</feature>
<dbReference type="GO" id="GO:0033157">
    <property type="term" value="P:regulation of intracellular protein transport"/>
    <property type="evidence" value="ECO:0000318"/>
    <property type="project" value="GO_Central"/>
</dbReference>
<feature type="compositionally biased region" description="Low complexity" evidence="3">
    <location>
        <begin position="563"/>
        <end position="581"/>
    </location>
</feature>
<dbReference type="Pfam" id="PF07653">
    <property type="entry name" value="SH3_2"/>
    <property type="match status" value="1"/>
</dbReference>
<evidence type="ECO:0000256" key="1">
    <source>
        <dbReference type="ARBA" id="ARBA00022443"/>
    </source>
</evidence>
<evidence type="ECO:0000256" key="3">
    <source>
        <dbReference type="SAM" id="MobiDB-lite"/>
    </source>
</evidence>
<dbReference type="CDD" id="cd11885">
    <property type="entry name" value="SH3_SH3TC"/>
    <property type="match status" value="1"/>
</dbReference>
<sequence>MTCDPMWHMTKARSSCFTPTSPSFLVSCPASTPVDPVGRNHGSGGQQIRGPWSAERSLVCRARADGPIPSPGRAAPMMGKDPPSSVPASTAEAPGQCIPPLTSPTMVSGVALGFSVESRSTGRVNDKLQAVARTRLWSLENDSQEVETLFKELSARLLSIQTKKDQFLITFKTVDEIWKFSTYLNLGLVASCLQHLLLDGSFWLDSALVDDTEVRVEVGEAELAAMYLDLLLQEGHFFARALGPIRPAAGEEAEGLELHSGEMVSVQSPGTGPTWEVVSLSTGRRGLVPRSAVRPLPHPFQQWFLRTHPVSCQVAWHGGPVGPQQIRSGQCRAVDDCPGEGPDELSFRQGDTIQVIGLLVPGLQWFLGKSNLTGDVGFVRTEHVDPSSCKPLGQLSTLLGEDEPLFPGVREDDGNAYLSALTHTDITTVYRLSDGPPDPFSARRPQIQRPQCQRPESWSRRSWSQSSQSQSSQRLRPRRRKPRSRRPRRRRPRSRSQRSWSQSSQTQSSQSLRPQSPRPESRSPQSRRPQSQTTQTQSPTSQTQRPRSQSSQSRGSRSHRPQNQRLRSQSPSSPRPRSQSSILDAPGSSDSLLGGALDEDPALTSSRSGSSDTTSLAGERHRPTSLPLPEDFGEVDAGVTRVVPAASSLDPVLTFLNQDRGPDPFRALYGLAARSLPAAFPGASDEVELTTALEAARAGATRHRLPWARARLCFLLGRLSRSRLKLSQARVYFEEALRALPPGFADLPLAAALHTHLAAVYLCQKVGPRGATLLGKAAALLVGQPVCGGPGAEDELAVVTYALREGIVAGSAPLESRACFLAARLLTRLGRGDEALPFVERLRLLTPAPGPPPVPAPAPGDPTATVLPLLYDRKYLPRLALAAAQSRAPTVAPLPGWGLGLVLRSTTRLSAPRGAPGWGHISPLACPALRGALADARAREDIGQQRRLCLALARAHLQHGRSSDAIRCLSQAMALAQRLGEAEAFECSLCLGWACVMAGQAGQALDVLGPLVRSPQGAGSHIQHGTTLNLLALALQQAGQVQAAGRHFALALRVAQEAGHGGNQAVALANLGHLALTRRAPGLATRFLLRAARGFLGLPGGPGPEGGRVLLWLGRALVDCHRLASGRIWYEMALLLGLESDHLETQLLAVESLCEMPDATSPSPSAPTVYHEHRLVVARRLGDRGLEAEVLGTLSRLYQSRGSPRALQLALGFTKQRLKILIDLEDRAGAARAWLAAGRLHYLLHHDELVDLYLQAAIRTALTTEEPGLVLSLYEEAGDVFFDGSHHRHRAAEFYREGAVPLARRAKATNTELRLFNKLTELQISLGAFEKALEVATLAARLSTIVDV</sequence>
<dbReference type="InterPro" id="IPR042772">
    <property type="entry name" value="SH3TC1/SH3TC2"/>
</dbReference>
<reference evidence="5" key="2">
    <citation type="submission" date="2025-08" db="UniProtKB">
        <authorList>
            <consortium name="Ensembl"/>
        </authorList>
    </citation>
    <scope>IDENTIFICATION</scope>
    <source>
        <strain evidence="5">Glennie</strain>
    </source>
</reference>
<reference evidence="5" key="3">
    <citation type="submission" date="2025-09" db="UniProtKB">
        <authorList>
            <consortium name="Ensembl"/>
        </authorList>
    </citation>
    <scope>IDENTIFICATION</scope>
    <source>
        <strain evidence="5">Glennie</strain>
    </source>
</reference>
<feature type="region of interest" description="Disordered" evidence="3">
    <location>
        <begin position="67"/>
        <end position="93"/>
    </location>
</feature>
<dbReference type="Ensembl" id="ENSOANT00000071218.1">
    <property type="protein sequence ID" value="ENSOANP00000049729.1"/>
    <property type="gene ID" value="ENSOANG00000007374.3"/>
</dbReference>
<dbReference type="SUPFAM" id="SSF48452">
    <property type="entry name" value="TPR-like"/>
    <property type="match status" value="1"/>
</dbReference>
<dbReference type="InterPro" id="IPR001452">
    <property type="entry name" value="SH3_domain"/>
</dbReference>
<keyword evidence="1 2" id="KW-0728">SH3 domain</keyword>
<proteinExistence type="predicted"/>
<dbReference type="SUPFAM" id="SSF50044">
    <property type="entry name" value="SH3-domain"/>
    <property type="match status" value="2"/>
</dbReference>
<dbReference type="InterPro" id="IPR036028">
    <property type="entry name" value="SH3-like_dom_sf"/>
</dbReference>
<feature type="compositionally biased region" description="Basic residues" evidence="3">
    <location>
        <begin position="475"/>
        <end position="496"/>
    </location>
</feature>
<dbReference type="OMA" id="HLETMYL"/>
<dbReference type="SMART" id="SM00028">
    <property type="entry name" value="TPR"/>
    <property type="match status" value="4"/>
</dbReference>
<feature type="domain" description="SH3" evidence="4">
    <location>
        <begin position="234"/>
        <end position="298"/>
    </location>
</feature>
<evidence type="ECO:0000256" key="2">
    <source>
        <dbReference type="PROSITE-ProRule" id="PRU00192"/>
    </source>
</evidence>
<dbReference type="PROSITE" id="PS50002">
    <property type="entry name" value="SH3"/>
    <property type="match status" value="2"/>
</dbReference>
<dbReference type="PANTHER" id="PTHR22647">
    <property type="entry name" value="SH3 DOMAIN AND TETRATRICOPEPTIDE REPEATS CONTAINING PROTEIN"/>
    <property type="match status" value="1"/>
</dbReference>
<dbReference type="GO" id="GO:1901184">
    <property type="term" value="P:regulation of ERBB signaling pathway"/>
    <property type="evidence" value="ECO:0000318"/>
    <property type="project" value="GO_Central"/>
</dbReference>
<feature type="region of interest" description="Disordered" evidence="3">
    <location>
        <begin position="429"/>
        <end position="632"/>
    </location>
</feature>
<dbReference type="InterPro" id="IPR011990">
    <property type="entry name" value="TPR-like_helical_dom_sf"/>
</dbReference>